<dbReference type="EMBL" id="AP014864">
    <property type="protein sequence ID" value="BAR84409.1"/>
    <property type="molecule type" value="Genomic_DNA"/>
</dbReference>
<gene>
    <name evidence="2" type="ORF">KNN_03565</name>
</gene>
<evidence type="ECO:0000313" key="2">
    <source>
        <dbReference type="EMBL" id="BAR84409.1"/>
    </source>
</evidence>
<feature type="transmembrane region" description="Helical" evidence="1">
    <location>
        <begin position="48"/>
        <end position="66"/>
    </location>
</feature>
<proteinExistence type="predicted"/>
<protein>
    <submittedName>
        <fullName evidence="2">Probable protein</fullName>
    </submittedName>
</protein>
<keyword evidence="1" id="KW-1133">Transmembrane helix</keyword>
<accession>A0A9W4A9M7</accession>
<dbReference type="Proteomes" id="UP000055316">
    <property type="component" value="Chromosome"/>
</dbReference>
<reference evidence="2 3" key="1">
    <citation type="submission" date="2015-05" db="EMBL/GenBank/DDBJ databases">
        <title>Whole genome sequence of Bacillus thuringiensis serovar tolworthi Pasteur Institute Standard strain.</title>
        <authorList>
            <person name="Kanda K."/>
            <person name="Nakashima K."/>
            <person name="Nagano Y."/>
        </authorList>
    </citation>
    <scope>NUCLEOTIDE SEQUENCE [LARGE SCALE GENOMIC DNA]</scope>
    <source>
        <strain evidence="2 3">Pasteur Institute Standard strain</strain>
    </source>
</reference>
<dbReference type="AlphaFoldDB" id="A0A9W4A9M7"/>
<name>A0A9W4A9M7_BACTO</name>
<evidence type="ECO:0000313" key="3">
    <source>
        <dbReference type="Proteomes" id="UP000055316"/>
    </source>
</evidence>
<keyword evidence="1" id="KW-0472">Membrane</keyword>
<sequence length="68" mass="7945">MNNNKYYMEKQLANCLVGSPRANRRKIIALSKRSIQISALFESEYKFLSFYLVVALYYVVATKIDVNF</sequence>
<keyword evidence="1" id="KW-0812">Transmembrane</keyword>
<evidence type="ECO:0000256" key="1">
    <source>
        <dbReference type="SAM" id="Phobius"/>
    </source>
</evidence>
<organism evidence="2 3">
    <name type="scientific">Bacillus thuringiensis subsp. tolworthi</name>
    <dbReference type="NCBI Taxonomy" id="1442"/>
    <lineage>
        <taxon>Bacteria</taxon>
        <taxon>Bacillati</taxon>
        <taxon>Bacillota</taxon>
        <taxon>Bacilli</taxon>
        <taxon>Bacillales</taxon>
        <taxon>Bacillaceae</taxon>
        <taxon>Bacillus</taxon>
        <taxon>Bacillus cereus group</taxon>
    </lineage>
</organism>